<evidence type="ECO:0000313" key="2">
    <source>
        <dbReference type="Proteomes" id="UP000031449"/>
    </source>
</evidence>
<name>A0A0B5ASS5_9BACL</name>
<dbReference type="BioCyc" id="JESP1508404:G14D9-11017-MONOMER"/>
<dbReference type="AlphaFoldDB" id="A0A0B5ASS5"/>
<dbReference type="EMBL" id="CP009416">
    <property type="protein sequence ID" value="AJD91079.1"/>
    <property type="molecule type" value="Genomic_DNA"/>
</dbReference>
<protein>
    <submittedName>
        <fullName evidence="1">Uncharacterized protein</fullName>
    </submittedName>
</protein>
<organism evidence="1 2">
    <name type="scientific">Jeotgalibacillus malaysiensis</name>
    <dbReference type="NCBI Taxonomy" id="1508404"/>
    <lineage>
        <taxon>Bacteria</taxon>
        <taxon>Bacillati</taxon>
        <taxon>Bacillota</taxon>
        <taxon>Bacilli</taxon>
        <taxon>Bacillales</taxon>
        <taxon>Caryophanaceae</taxon>
        <taxon>Jeotgalibacillus</taxon>
    </lineage>
</organism>
<dbReference type="STRING" id="1508404.JMA_17620"/>
<keyword evidence="2" id="KW-1185">Reference proteome</keyword>
<proteinExistence type="predicted"/>
<dbReference type="KEGG" id="jeo:JMA_17620"/>
<accession>A0A0B5ASS5</accession>
<evidence type="ECO:0000313" key="1">
    <source>
        <dbReference type="EMBL" id="AJD91079.1"/>
    </source>
</evidence>
<gene>
    <name evidence="1" type="ORF">JMA_17620</name>
</gene>
<dbReference type="HOGENOM" id="CLU_3062395_0_0_9"/>
<dbReference type="Proteomes" id="UP000031449">
    <property type="component" value="Chromosome"/>
</dbReference>
<reference evidence="1 2" key="1">
    <citation type="submission" date="2014-08" db="EMBL/GenBank/DDBJ databases">
        <title>Complete genome of a marine bacteria Jeotgalibacillus malaysiensis.</title>
        <authorList>
            <person name="Yaakop A.S."/>
            <person name="Chan K.-G."/>
            <person name="Goh K.M."/>
        </authorList>
    </citation>
    <scope>NUCLEOTIDE SEQUENCE [LARGE SCALE GENOMIC DNA]</scope>
    <source>
        <strain evidence="1 2">D5</strain>
    </source>
</reference>
<sequence>MKAAQFIYWSCFHIFKTCIPEIVNGLKGWIKGKSAVNCTAEEDEDGTSFTGLF</sequence>